<sequence>MYYERLLLKPENLGFGYYMRQFSLSLILSSSDWKDRSRIVRLAETMRSQAHANVQRTVCPSSRDRMLRDQVYEGAKKVSEGRSRAASSCIHTMNEIR</sequence>
<dbReference type="AlphaFoldDB" id="A0A4Y2TUQ5"/>
<proteinExistence type="predicted"/>
<organism evidence="1 2">
    <name type="scientific">Araneus ventricosus</name>
    <name type="common">Orbweaver spider</name>
    <name type="synonym">Epeira ventricosa</name>
    <dbReference type="NCBI Taxonomy" id="182803"/>
    <lineage>
        <taxon>Eukaryota</taxon>
        <taxon>Metazoa</taxon>
        <taxon>Ecdysozoa</taxon>
        <taxon>Arthropoda</taxon>
        <taxon>Chelicerata</taxon>
        <taxon>Arachnida</taxon>
        <taxon>Araneae</taxon>
        <taxon>Araneomorphae</taxon>
        <taxon>Entelegynae</taxon>
        <taxon>Araneoidea</taxon>
        <taxon>Araneidae</taxon>
        <taxon>Araneus</taxon>
    </lineage>
</organism>
<gene>
    <name evidence="1" type="ORF">AVEN_247271_1</name>
</gene>
<protein>
    <submittedName>
        <fullName evidence="1">Uncharacterized protein</fullName>
    </submittedName>
</protein>
<dbReference type="Proteomes" id="UP000499080">
    <property type="component" value="Unassembled WGS sequence"/>
</dbReference>
<comment type="caution">
    <text evidence="1">The sequence shown here is derived from an EMBL/GenBank/DDBJ whole genome shotgun (WGS) entry which is preliminary data.</text>
</comment>
<dbReference type="EMBL" id="BGPR01030429">
    <property type="protein sequence ID" value="GBO02946.1"/>
    <property type="molecule type" value="Genomic_DNA"/>
</dbReference>
<evidence type="ECO:0000313" key="2">
    <source>
        <dbReference type="Proteomes" id="UP000499080"/>
    </source>
</evidence>
<name>A0A4Y2TUQ5_ARAVE</name>
<evidence type="ECO:0000313" key="1">
    <source>
        <dbReference type="EMBL" id="GBO02946.1"/>
    </source>
</evidence>
<reference evidence="1 2" key="1">
    <citation type="journal article" date="2019" name="Sci. Rep.">
        <title>Orb-weaving spider Araneus ventricosus genome elucidates the spidroin gene catalogue.</title>
        <authorList>
            <person name="Kono N."/>
            <person name="Nakamura H."/>
            <person name="Ohtoshi R."/>
            <person name="Moran D.A.P."/>
            <person name="Shinohara A."/>
            <person name="Yoshida Y."/>
            <person name="Fujiwara M."/>
            <person name="Mori M."/>
            <person name="Tomita M."/>
            <person name="Arakawa K."/>
        </authorList>
    </citation>
    <scope>NUCLEOTIDE SEQUENCE [LARGE SCALE GENOMIC DNA]</scope>
</reference>
<keyword evidence="2" id="KW-1185">Reference proteome</keyword>
<accession>A0A4Y2TUQ5</accession>